<protein>
    <submittedName>
        <fullName evidence="2">BTB domain-containing protein</fullName>
    </submittedName>
</protein>
<evidence type="ECO:0000313" key="2">
    <source>
        <dbReference type="WBParaSite" id="ES5_v2.g15076.t1"/>
    </source>
</evidence>
<accession>A0AC34FD48</accession>
<evidence type="ECO:0000313" key="1">
    <source>
        <dbReference type="Proteomes" id="UP000887579"/>
    </source>
</evidence>
<dbReference type="Proteomes" id="UP000887579">
    <property type="component" value="Unplaced"/>
</dbReference>
<organism evidence="1 2">
    <name type="scientific">Panagrolaimus sp. ES5</name>
    <dbReference type="NCBI Taxonomy" id="591445"/>
    <lineage>
        <taxon>Eukaryota</taxon>
        <taxon>Metazoa</taxon>
        <taxon>Ecdysozoa</taxon>
        <taxon>Nematoda</taxon>
        <taxon>Chromadorea</taxon>
        <taxon>Rhabditida</taxon>
        <taxon>Tylenchina</taxon>
        <taxon>Panagrolaimomorpha</taxon>
        <taxon>Panagrolaimoidea</taxon>
        <taxon>Panagrolaimidae</taxon>
        <taxon>Panagrolaimus</taxon>
    </lineage>
</organism>
<dbReference type="WBParaSite" id="ES5_v2.g15076.t1">
    <property type="protein sequence ID" value="ES5_v2.g15076.t1"/>
    <property type="gene ID" value="ES5_v2.g15076"/>
</dbReference>
<name>A0AC34FD48_9BILA</name>
<sequence length="395" mass="46200">MDVQIEDPECDKIIFNFPWIYTIPAATNEIGEISRSIKTSYKMGSAEWFMYLRKTEICIHTPYDESTFDNGCCFVSYILFYDADMRYEYYSSSKIQAEISENNEFISPVGYMDKFAGAISARKISKIVVHFELHLPVKYFFYPYERSSSYLSKRCPKYPKDISTDYKFAFLNKGDFVIKCPDGTVPASKQVLYVSSSAKFRSVMDELDDKFTDLDRINPASLSISMEKQRIFKSDELTVPHSTDVVKPIIVFLHTYRFEMPKFYDLNYIPRLFEVIEFFKGDRIYLLESSIKILLCNSIEESLCVKLVEEPLDMNSVLQWIAVSFKHHFNELKNMLCVLIANKFFFKWSEIFPEDARNSDNPQHREVFGLESSTKFFNDIFGIFNDSILSNVIFE</sequence>
<proteinExistence type="predicted"/>
<reference evidence="2" key="1">
    <citation type="submission" date="2022-11" db="UniProtKB">
        <authorList>
            <consortium name="WormBaseParasite"/>
        </authorList>
    </citation>
    <scope>IDENTIFICATION</scope>
</reference>